<protein>
    <submittedName>
        <fullName evidence="2">Uncharacterized protein</fullName>
    </submittedName>
</protein>
<dbReference type="AlphaFoldDB" id="A0A8J2WW91"/>
<evidence type="ECO:0000313" key="2">
    <source>
        <dbReference type="EMBL" id="CAH0369954.1"/>
    </source>
</evidence>
<keyword evidence="3" id="KW-1185">Reference proteome</keyword>
<comment type="caution">
    <text evidence="2">The sequence shown here is derived from an EMBL/GenBank/DDBJ whole genome shotgun (WGS) entry which is preliminary data.</text>
</comment>
<keyword evidence="1" id="KW-0732">Signal</keyword>
<accession>A0A8J2WW91</accession>
<reference evidence="2" key="1">
    <citation type="submission" date="2021-11" db="EMBL/GenBank/DDBJ databases">
        <authorList>
            <consortium name="Genoscope - CEA"/>
            <person name="William W."/>
        </authorList>
    </citation>
    <scope>NUCLEOTIDE SEQUENCE</scope>
</reference>
<gene>
    <name evidence="2" type="ORF">PECAL_2P31010</name>
</gene>
<name>A0A8J2WW91_9STRA</name>
<sequence>MGWPAALYRSCAFAAAAVLHLHAVAASAPARVTPPLLPRRIVDNLAYAPLRVECRVRRGPLRNAVLRGVLVLQEDGGCEVVLEDGASVNGTWTMLPAGHEILDRLWDEVRFDAVLADGVPYVAHARLYARWSHSHALTSHGAVLRGTHGWLRPVVASFTLSHVT</sequence>
<proteinExistence type="predicted"/>
<organism evidence="2 3">
    <name type="scientific">Pelagomonas calceolata</name>
    <dbReference type="NCBI Taxonomy" id="35677"/>
    <lineage>
        <taxon>Eukaryota</taxon>
        <taxon>Sar</taxon>
        <taxon>Stramenopiles</taxon>
        <taxon>Ochrophyta</taxon>
        <taxon>Pelagophyceae</taxon>
        <taxon>Pelagomonadales</taxon>
        <taxon>Pelagomonadaceae</taxon>
        <taxon>Pelagomonas</taxon>
    </lineage>
</organism>
<feature type="chain" id="PRO_5035190017" evidence="1">
    <location>
        <begin position="27"/>
        <end position="164"/>
    </location>
</feature>
<dbReference type="EMBL" id="CAKKNE010000002">
    <property type="protein sequence ID" value="CAH0369954.1"/>
    <property type="molecule type" value="Genomic_DNA"/>
</dbReference>
<evidence type="ECO:0000256" key="1">
    <source>
        <dbReference type="SAM" id="SignalP"/>
    </source>
</evidence>
<feature type="signal peptide" evidence="1">
    <location>
        <begin position="1"/>
        <end position="26"/>
    </location>
</feature>
<evidence type="ECO:0000313" key="3">
    <source>
        <dbReference type="Proteomes" id="UP000789595"/>
    </source>
</evidence>
<dbReference type="Proteomes" id="UP000789595">
    <property type="component" value="Unassembled WGS sequence"/>
</dbReference>